<dbReference type="AlphaFoldDB" id="A0A5C6FXQ8"/>
<evidence type="ECO:0000313" key="4">
    <source>
        <dbReference type="Proteomes" id="UP000316476"/>
    </source>
</evidence>
<dbReference type="PANTHER" id="PTHR46797">
    <property type="entry name" value="HTH-TYPE TRANSCRIPTIONAL REGULATOR"/>
    <property type="match status" value="1"/>
</dbReference>
<protein>
    <submittedName>
        <fullName evidence="3">Transcriptional repressor DicA</fullName>
    </submittedName>
</protein>
<dbReference type="InterPro" id="IPR010982">
    <property type="entry name" value="Lambda_DNA-bd_dom_sf"/>
</dbReference>
<gene>
    <name evidence="3" type="ORF">V7x_28450</name>
</gene>
<evidence type="ECO:0000313" key="3">
    <source>
        <dbReference type="EMBL" id="TWU67271.1"/>
    </source>
</evidence>
<accession>A0A5C6FXQ8</accession>
<dbReference type="CDD" id="cd00093">
    <property type="entry name" value="HTH_XRE"/>
    <property type="match status" value="1"/>
</dbReference>
<keyword evidence="1" id="KW-0238">DNA-binding</keyword>
<dbReference type="Pfam" id="PF01381">
    <property type="entry name" value="HTH_3"/>
    <property type="match status" value="1"/>
</dbReference>
<dbReference type="GO" id="GO:0003677">
    <property type="term" value="F:DNA binding"/>
    <property type="evidence" value="ECO:0007669"/>
    <property type="project" value="UniProtKB-KW"/>
</dbReference>
<dbReference type="PROSITE" id="PS50943">
    <property type="entry name" value="HTH_CROC1"/>
    <property type="match status" value="1"/>
</dbReference>
<dbReference type="SUPFAM" id="SSF47413">
    <property type="entry name" value="lambda repressor-like DNA-binding domains"/>
    <property type="match status" value="1"/>
</dbReference>
<dbReference type="PANTHER" id="PTHR46797:SF1">
    <property type="entry name" value="METHYLPHOSPHONATE SYNTHASE"/>
    <property type="match status" value="1"/>
</dbReference>
<organism evidence="3 4">
    <name type="scientific">Crateriforma conspicua</name>
    <dbReference type="NCBI Taxonomy" id="2527996"/>
    <lineage>
        <taxon>Bacteria</taxon>
        <taxon>Pseudomonadati</taxon>
        <taxon>Planctomycetota</taxon>
        <taxon>Planctomycetia</taxon>
        <taxon>Planctomycetales</taxon>
        <taxon>Planctomycetaceae</taxon>
        <taxon>Crateriforma</taxon>
    </lineage>
</organism>
<dbReference type="EMBL" id="SJPZ01000001">
    <property type="protein sequence ID" value="TWU67271.1"/>
    <property type="molecule type" value="Genomic_DNA"/>
</dbReference>
<dbReference type="Proteomes" id="UP000316476">
    <property type="component" value="Unassembled WGS sequence"/>
</dbReference>
<evidence type="ECO:0000259" key="2">
    <source>
        <dbReference type="PROSITE" id="PS50943"/>
    </source>
</evidence>
<dbReference type="GO" id="GO:0005829">
    <property type="term" value="C:cytosol"/>
    <property type="evidence" value="ECO:0007669"/>
    <property type="project" value="TreeGrafter"/>
</dbReference>
<reference evidence="3 4" key="1">
    <citation type="submission" date="2019-02" db="EMBL/GenBank/DDBJ databases">
        <title>Deep-cultivation of Planctomycetes and their phenomic and genomic characterization uncovers novel biology.</title>
        <authorList>
            <person name="Wiegand S."/>
            <person name="Jogler M."/>
            <person name="Boedeker C."/>
            <person name="Pinto D."/>
            <person name="Vollmers J."/>
            <person name="Rivas-Marin E."/>
            <person name="Kohn T."/>
            <person name="Peeters S.H."/>
            <person name="Heuer A."/>
            <person name="Rast P."/>
            <person name="Oberbeckmann S."/>
            <person name="Bunk B."/>
            <person name="Jeske O."/>
            <person name="Meyerdierks A."/>
            <person name="Storesund J.E."/>
            <person name="Kallscheuer N."/>
            <person name="Luecker S."/>
            <person name="Lage O.M."/>
            <person name="Pohl T."/>
            <person name="Merkel B.J."/>
            <person name="Hornburger P."/>
            <person name="Mueller R.-W."/>
            <person name="Bruemmer F."/>
            <person name="Labrenz M."/>
            <person name="Spormann A.M."/>
            <person name="Op Den Camp H."/>
            <person name="Overmann J."/>
            <person name="Amann R."/>
            <person name="Jetten M.S.M."/>
            <person name="Mascher T."/>
            <person name="Medema M.H."/>
            <person name="Devos D.P."/>
            <person name="Kaster A.-K."/>
            <person name="Ovreas L."/>
            <person name="Rohde M."/>
            <person name="Galperin M.Y."/>
            <person name="Jogler C."/>
        </authorList>
    </citation>
    <scope>NUCLEOTIDE SEQUENCE [LARGE SCALE GENOMIC DNA]</scope>
    <source>
        <strain evidence="3 4">V7</strain>
    </source>
</reference>
<evidence type="ECO:0000256" key="1">
    <source>
        <dbReference type="ARBA" id="ARBA00023125"/>
    </source>
</evidence>
<dbReference type="Gene3D" id="1.10.260.40">
    <property type="entry name" value="lambda repressor-like DNA-binding domains"/>
    <property type="match status" value="1"/>
</dbReference>
<name>A0A5C6FXQ8_9PLAN</name>
<comment type="caution">
    <text evidence="3">The sequence shown here is derived from an EMBL/GenBank/DDBJ whole genome shotgun (WGS) entry which is preliminary data.</text>
</comment>
<dbReference type="SMART" id="SM00530">
    <property type="entry name" value="HTH_XRE"/>
    <property type="match status" value="1"/>
</dbReference>
<dbReference type="GO" id="GO:0003700">
    <property type="term" value="F:DNA-binding transcription factor activity"/>
    <property type="evidence" value="ECO:0007669"/>
    <property type="project" value="TreeGrafter"/>
</dbReference>
<sequence length="87" mass="9787">MASRPSTRKGTCELHDVFCERVIARRKELGLTQLDMAERLRITQPTYSSIERGRRIPGIDTLAKIADALEIDPAQLLTITRQHAKSA</sequence>
<proteinExistence type="predicted"/>
<feature type="domain" description="HTH cro/C1-type" evidence="2">
    <location>
        <begin position="22"/>
        <end position="76"/>
    </location>
</feature>
<dbReference type="InterPro" id="IPR001387">
    <property type="entry name" value="Cro/C1-type_HTH"/>
</dbReference>
<dbReference type="InterPro" id="IPR050807">
    <property type="entry name" value="TransReg_Diox_bact_type"/>
</dbReference>